<dbReference type="AlphaFoldDB" id="A0AAX3N4R6"/>
<dbReference type="InterPro" id="IPR046348">
    <property type="entry name" value="SIS_dom_sf"/>
</dbReference>
<dbReference type="InterPro" id="IPR001347">
    <property type="entry name" value="SIS_dom"/>
</dbReference>
<protein>
    <submittedName>
        <fullName evidence="3">6-phospho-3-hexuloisomerase</fullName>
    </submittedName>
</protein>
<dbReference type="GO" id="GO:1901135">
    <property type="term" value="P:carbohydrate derivative metabolic process"/>
    <property type="evidence" value="ECO:0007669"/>
    <property type="project" value="InterPro"/>
</dbReference>
<dbReference type="EMBL" id="CP118101">
    <property type="protein sequence ID" value="WDH84673.1"/>
    <property type="molecule type" value="Genomic_DNA"/>
</dbReference>
<dbReference type="NCBIfam" id="TIGR03127">
    <property type="entry name" value="RuMP_HxlB"/>
    <property type="match status" value="1"/>
</dbReference>
<dbReference type="GO" id="GO:0097367">
    <property type="term" value="F:carbohydrate derivative binding"/>
    <property type="evidence" value="ECO:0007669"/>
    <property type="project" value="InterPro"/>
</dbReference>
<gene>
    <name evidence="3" type="primary">hxlB</name>
    <name evidence="3" type="ORF">PUW23_10860</name>
</gene>
<reference evidence="3" key="1">
    <citation type="submission" date="2023-02" db="EMBL/GenBank/DDBJ databases">
        <title>Pathogen: clinical or host-associated sample.</title>
        <authorList>
            <person name="Hergert J."/>
            <person name="Casey R."/>
            <person name="Wagner J."/>
            <person name="Young E.L."/>
            <person name="Oakeson K.F."/>
        </authorList>
    </citation>
    <scope>NUCLEOTIDE SEQUENCE</scope>
    <source>
        <strain evidence="3">2022CK-00830</strain>
    </source>
</reference>
<evidence type="ECO:0000313" key="3">
    <source>
        <dbReference type="EMBL" id="WDH84673.1"/>
    </source>
</evidence>
<accession>A0AAX3N4R6</accession>
<dbReference type="GO" id="GO:0016853">
    <property type="term" value="F:isomerase activity"/>
    <property type="evidence" value="ECO:0007669"/>
    <property type="project" value="InterPro"/>
</dbReference>
<evidence type="ECO:0000256" key="1">
    <source>
        <dbReference type="ARBA" id="ARBA00009235"/>
    </source>
</evidence>
<proteinExistence type="inferred from homology"/>
<comment type="similarity">
    <text evidence="1">Belongs to the SIS family. PHI subfamily.</text>
</comment>
<feature type="domain" description="SIS" evidence="2">
    <location>
        <begin position="31"/>
        <end position="173"/>
    </location>
</feature>
<dbReference type="PROSITE" id="PS51464">
    <property type="entry name" value="SIS"/>
    <property type="match status" value="1"/>
</dbReference>
<dbReference type="Gene3D" id="3.40.50.10490">
    <property type="entry name" value="Glucose-6-phosphate isomerase like protein, domain 1"/>
    <property type="match status" value="1"/>
</dbReference>
<name>A0AAX3N4R6_9BACL</name>
<dbReference type="PANTHER" id="PTHR43443">
    <property type="entry name" value="3-HEXULOSE-6-PHOSPHATE ISOMERASE"/>
    <property type="match status" value="1"/>
</dbReference>
<dbReference type="Proteomes" id="UP001220962">
    <property type="component" value="Chromosome"/>
</dbReference>
<organism evidence="3 4">
    <name type="scientific">Paenibacillus urinalis</name>
    <dbReference type="NCBI Taxonomy" id="521520"/>
    <lineage>
        <taxon>Bacteria</taxon>
        <taxon>Bacillati</taxon>
        <taxon>Bacillota</taxon>
        <taxon>Bacilli</taxon>
        <taxon>Bacillales</taxon>
        <taxon>Paenibacillaceae</taxon>
        <taxon>Paenibacillus</taxon>
    </lineage>
</organism>
<dbReference type="CDD" id="cd05005">
    <property type="entry name" value="SIS_PHI"/>
    <property type="match status" value="1"/>
</dbReference>
<sequence>MTTRNVAQTQLILNELKQVISLLDVTEMERAASLIVQSKRVFIAGAGRSGLMGRAFAMRLAHLGITAYVVGETTTPSIDKHDLLVICSGSGETRSLAAMGEKAKLLGASLLVLTTNPNSTCGVLADGVIHIQAKAKEEQGNNESLQPMGSLFEQSLLISLDGLILTLMNQMDMSAEQMFKRHANLE</sequence>
<evidence type="ECO:0000313" key="4">
    <source>
        <dbReference type="Proteomes" id="UP001220962"/>
    </source>
</evidence>
<dbReference type="Pfam" id="PF01380">
    <property type="entry name" value="SIS"/>
    <property type="match status" value="1"/>
</dbReference>
<evidence type="ECO:0000259" key="2">
    <source>
        <dbReference type="PROSITE" id="PS51464"/>
    </source>
</evidence>
<dbReference type="RefSeq" id="WP_090722773.1">
    <property type="nucleotide sequence ID" value="NZ_CP118101.1"/>
</dbReference>
<dbReference type="SUPFAM" id="SSF53697">
    <property type="entry name" value="SIS domain"/>
    <property type="match status" value="1"/>
</dbReference>
<dbReference type="PANTHER" id="PTHR43443:SF1">
    <property type="entry name" value="3-HEXULOSE-6-PHOSPHATE ISOMERASE"/>
    <property type="match status" value="1"/>
</dbReference>
<dbReference type="InterPro" id="IPR017552">
    <property type="entry name" value="PHI/rmpB"/>
</dbReference>